<dbReference type="Proteomes" id="UP000018143">
    <property type="component" value="Unassembled WGS sequence"/>
</dbReference>
<dbReference type="InterPro" id="IPR005227">
    <property type="entry name" value="YqgF"/>
</dbReference>
<keyword evidence="3 5" id="KW-0540">Nuclease</keyword>
<dbReference type="GO" id="GO:0016788">
    <property type="term" value="F:hydrolase activity, acting on ester bonds"/>
    <property type="evidence" value="ECO:0007669"/>
    <property type="project" value="UniProtKB-UniRule"/>
</dbReference>
<evidence type="ECO:0000259" key="6">
    <source>
        <dbReference type="SMART" id="SM00732"/>
    </source>
</evidence>
<dbReference type="GO" id="GO:0004518">
    <property type="term" value="F:nuclease activity"/>
    <property type="evidence" value="ECO:0007669"/>
    <property type="project" value="UniProtKB-KW"/>
</dbReference>
<dbReference type="Gene3D" id="3.30.420.140">
    <property type="entry name" value="YqgF/RNase H-like domain"/>
    <property type="match status" value="1"/>
</dbReference>
<organism evidence="7 8">
    <name type="scientific">Helicobacter fennelliae MRY12-0050</name>
    <dbReference type="NCBI Taxonomy" id="1325130"/>
    <lineage>
        <taxon>Bacteria</taxon>
        <taxon>Pseudomonadati</taxon>
        <taxon>Campylobacterota</taxon>
        <taxon>Epsilonproteobacteria</taxon>
        <taxon>Campylobacterales</taxon>
        <taxon>Helicobacteraceae</taxon>
        <taxon>Helicobacter</taxon>
    </lineage>
</organism>
<proteinExistence type="inferred from homology"/>
<keyword evidence="2 5" id="KW-0690">Ribosome biogenesis</keyword>
<evidence type="ECO:0000256" key="5">
    <source>
        <dbReference type="HAMAP-Rule" id="MF_00651"/>
    </source>
</evidence>
<dbReference type="InterPro" id="IPR037027">
    <property type="entry name" value="YqgF/RNaseH-like_dom_sf"/>
</dbReference>
<comment type="caution">
    <text evidence="7">The sequence shown here is derived from an EMBL/GenBank/DDBJ whole genome shotgun (WGS) entry which is preliminary data.</text>
</comment>
<dbReference type="CDD" id="cd16964">
    <property type="entry name" value="YqgF"/>
    <property type="match status" value="1"/>
</dbReference>
<accession>T1DVI4</accession>
<dbReference type="GO" id="GO:0000967">
    <property type="term" value="P:rRNA 5'-end processing"/>
    <property type="evidence" value="ECO:0007669"/>
    <property type="project" value="UniProtKB-UniRule"/>
</dbReference>
<dbReference type="HAMAP" id="MF_00651">
    <property type="entry name" value="Nuclease_YqgF"/>
    <property type="match status" value="1"/>
</dbReference>
<dbReference type="SMART" id="SM00732">
    <property type="entry name" value="YqgFc"/>
    <property type="match status" value="1"/>
</dbReference>
<comment type="similarity">
    <text evidence="5">Belongs to the YqgF HJR family.</text>
</comment>
<name>T1DVI4_9HELI</name>
<dbReference type="STRING" id="1325130.HFN_2185"/>
<dbReference type="FunFam" id="3.30.420.140:FF:000013">
    <property type="entry name" value="Putative pre-16S rRNA nuclease"/>
    <property type="match status" value="1"/>
</dbReference>
<dbReference type="NCBIfam" id="NF001026">
    <property type="entry name" value="PRK00109.2-2"/>
    <property type="match status" value="1"/>
</dbReference>
<dbReference type="InterPro" id="IPR012337">
    <property type="entry name" value="RNaseH-like_sf"/>
</dbReference>
<dbReference type="GO" id="GO:0005829">
    <property type="term" value="C:cytosol"/>
    <property type="evidence" value="ECO:0007669"/>
    <property type="project" value="TreeGrafter"/>
</dbReference>
<evidence type="ECO:0000313" key="7">
    <source>
        <dbReference type="EMBL" id="GAD18773.1"/>
    </source>
</evidence>
<comment type="subcellular location">
    <subcellularLocation>
        <location evidence="5">Cytoplasm</location>
    </subcellularLocation>
</comment>
<dbReference type="EMBL" id="BASD01000009">
    <property type="protein sequence ID" value="GAD18773.1"/>
    <property type="molecule type" value="Genomic_DNA"/>
</dbReference>
<protein>
    <recommendedName>
        <fullName evidence="5">Putative pre-16S rRNA nuclease</fullName>
        <ecNumber evidence="5">3.1.-.-</ecNumber>
    </recommendedName>
</protein>
<dbReference type="PANTHER" id="PTHR33317">
    <property type="entry name" value="POLYNUCLEOTIDYL TRANSFERASE, RIBONUCLEASE H-LIKE SUPERFAMILY PROTEIN"/>
    <property type="match status" value="1"/>
</dbReference>
<dbReference type="PANTHER" id="PTHR33317:SF4">
    <property type="entry name" value="POLYNUCLEOTIDYL TRANSFERASE, RIBONUCLEASE H-LIKE SUPERFAMILY PROTEIN"/>
    <property type="match status" value="1"/>
</dbReference>
<gene>
    <name evidence="7" type="ORF">HFN_2185</name>
</gene>
<dbReference type="AlphaFoldDB" id="T1DVI4"/>
<comment type="function">
    <text evidence="5">Could be a nuclease involved in processing of the 5'-end of pre-16S rRNA.</text>
</comment>
<dbReference type="SUPFAM" id="SSF53098">
    <property type="entry name" value="Ribonuclease H-like"/>
    <property type="match status" value="1"/>
</dbReference>
<feature type="domain" description="YqgF/RNase H-like" evidence="6">
    <location>
        <begin position="11"/>
        <end position="103"/>
    </location>
</feature>
<dbReference type="InterPro" id="IPR006641">
    <property type="entry name" value="YqgF/RNaseH-like_dom"/>
</dbReference>
<sequence>MRESMQDLTNQTIIGCDIGLKRIGLAKICNGIILPLAPLLRKNRNQAAQELSKLLIEQNPITLVVGMPSQNLEMQKRIKHFISLVAFDGQIIYINEDNTSLEALESLCHFSRGNKINAQKNGKLDSLAACKILERYIANTTNKSEL</sequence>
<keyword evidence="8" id="KW-1185">Reference proteome</keyword>
<evidence type="ECO:0000256" key="4">
    <source>
        <dbReference type="ARBA" id="ARBA00022801"/>
    </source>
</evidence>
<evidence type="ECO:0000313" key="8">
    <source>
        <dbReference type="Proteomes" id="UP000018143"/>
    </source>
</evidence>
<keyword evidence="1 5" id="KW-0963">Cytoplasm</keyword>
<evidence type="ECO:0000256" key="1">
    <source>
        <dbReference type="ARBA" id="ARBA00022490"/>
    </source>
</evidence>
<keyword evidence="4 5" id="KW-0378">Hydrolase</keyword>
<dbReference type="eggNOG" id="COG0816">
    <property type="taxonomic scope" value="Bacteria"/>
</dbReference>
<reference evidence="7 8" key="1">
    <citation type="journal article" date="2013" name="Genome Announc.">
        <title>Draft Genome Sequence of Helicobacter fennelliae Strain MRY12-0050, Isolated from a Bacteremia Patient.</title>
        <authorList>
            <person name="Rimbara E."/>
            <person name="Matsui M."/>
            <person name="Mori S."/>
            <person name="Suzuki S."/>
            <person name="Suzuki M."/>
            <person name="Kim H."/>
            <person name="Sekizuka T."/>
            <person name="Kuroda M."/>
            <person name="Shibayama K."/>
        </authorList>
    </citation>
    <scope>NUCLEOTIDE SEQUENCE [LARGE SCALE GENOMIC DNA]</scope>
    <source>
        <strain evidence="7 8">MRY12-0050</strain>
    </source>
</reference>
<evidence type="ECO:0000256" key="2">
    <source>
        <dbReference type="ARBA" id="ARBA00022517"/>
    </source>
</evidence>
<evidence type="ECO:0000256" key="3">
    <source>
        <dbReference type="ARBA" id="ARBA00022722"/>
    </source>
</evidence>
<dbReference type="EC" id="3.1.-.-" evidence="5"/>
<dbReference type="Pfam" id="PF03652">
    <property type="entry name" value="RuvX"/>
    <property type="match status" value="1"/>
</dbReference>